<keyword evidence="8" id="KW-0732">Signal</keyword>
<name>U3BI62_VIBPR</name>
<evidence type="ECO:0000256" key="1">
    <source>
        <dbReference type="ARBA" id="ARBA00022475"/>
    </source>
</evidence>
<keyword evidence="2 7" id="KW-0812">Transmembrane</keyword>
<proteinExistence type="inferred from homology"/>
<keyword evidence="1 7" id="KW-1003">Cell membrane</keyword>
<evidence type="ECO:0000256" key="3">
    <source>
        <dbReference type="ARBA" id="ARBA00022989"/>
    </source>
</evidence>
<evidence type="ECO:0000256" key="8">
    <source>
        <dbReference type="SAM" id="SignalP"/>
    </source>
</evidence>
<evidence type="ECO:0000256" key="2">
    <source>
        <dbReference type="ARBA" id="ARBA00022692"/>
    </source>
</evidence>
<evidence type="ECO:0000256" key="7">
    <source>
        <dbReference type="RuleBase" id="RU362064"/>
    </source>
</evidence>
<dbReference type="STRING" id="1219065.VPR01S_03_02630"/>
<dbReference type="GO" id="GO:0044781">
    <property type="term" value="P:bacterial-type flagellum organization"/>
    <property type="evidence" value="ECO:0007669"/>
    <property type="project" value="UniProtKB-UniRule"/>
</dbReference>
<feature type="transmembrane region" description="Helical" evidence="7">
    <location>
        <begin position="33"/>
        <end position="51"/>
    </location>
</feature>
<evidence type="ECO:0000256" key="4">
    <source>
        <dbReference type="ARBA" id="ARBA00023136"/>
    </source>
</evidence>
<dbReference type="RefSeq" id="WP_021704342.1">
    <property type="nucleotide sequence ID" value="NZ_BATJ01000003.1"/>
</dbReference>
<dbReference type="InterPro" id="IPR052205">
    <property type="entry name" value="FliO/MopB"/>
</dbReference>
<keyword evidence="3 7" id="KW-1133">Transmembrane helix</keyword>
<reference evidence="9 10" key="1">
    <citation type="submission" date="2013-09" db="EMBL/GenBank/DDBJ databases">
        <title>Whole genome shotgun sequence of Vibrio proteolyticus NBRC 13287.</title>
        <authorList>
            <person name="Isaki S."/>
            <person name="Hosoyama A."/>
            <person name="Numata M."/>
            <person name="Hashimoto M."/>
            <person name="Hosoyama Y."/>
            <person name="Tsuchikane K."/>
            <person name="Noguchi M."/>
            <person name="Hirakata S."/>
            <person name="Ichikawa N."/>
            <person name="Ohji S."/>
            <person name="Yamazoe A."/>
            <person name="Fujita N."/>
        </authorList>
    </citation>
    <scope>NUCLEOTIDE SEQUENCE [LARGE SCALE GENOMIC DNA]</scope>
    <source>
        <strain evidence="9 10">NBRC 13287</strain>
    </source>
</reference>
<evidence type="ECO:0000313" key="9">
    <source>
        <dbReference type="EMBL" id="GAD66353.1"/>
    </source>
</evidence>
<dbReference type="AlphaFoldDB" id="U3BI62"/>
<keyword evidence="9" id="KW-0969">Cilium</keyword>
<dbReference type="PANTHER" id="PTHR38766">
    <property type="entry name" value="FLAGELLAR PROTEIN FLIO"/>
    <property type="match status" value="1"/>
</dbReference>
<dbReference type="EMBL" id="BATJ01000003">
    <property type="protein sequence ID" value="GAD66353.1"/>
    <property type="molecule type" value="Genomic_DNA"/>
</dbReference>
<dbReference type="Pfam" id="PF04347">
    <property type="entry name" value="FliO"/>
    <property type="match status" value="1"/>
</dbReference>
<protein>
    <recommendedName>
        <fullName evidence="7">Flagellar protein</fullName>
    </recommendedName>
</protein>
<dbReference type="Proteomes" id="UP000016570">
    <property type="component" value="Unassembled WGS sequence"/>
</dbReference>
<dbReference type="eggNOG" id="COG3190">
    <property type="taxonomic scope" value="Bacteria"/>
</dbReference>
<dbReference type="InterPro" id="IPR022781">
    <property type="entry name" value="Flagellar_biosynth_FliO"/>
</dbReference>
<dbReference type="PANTHER" id="PTHR38766:SF1">
    <property type="entry name" value="FLAGELLAR PROTEIN FLIO"/>
    <property type="match status" value="1"/>
</dbReference>
<feature type="signal peptide" evidence="8">
    <location>
        <begin position="1"/>
        <end position="18"/>
    </location>
</feature>
<comment type="similarity">
    <text evidence="6 7">Belongs to the FliO/MopB family.</text>
</comment>
<dbReference type="GO" id="GO:0009425">
    <property type="term" value="C:bacterial-type flagellum basal body"/>
    <property type="evidence" value="ECO:0007669"/>
    <property type="project" value="UniProtKB-SubCell"/>
</dbReference>
<evidence type="ECO:0000256" key="6">
    <source>
        <dbReference type="ARBA" id="ARBA00037937"/>
    </source>
</evidence>
<comment type="caution">
    <text evidence="9">The sequence shown here is derived from an EMBL/GenBank/DDBJ whole genome shotgun (WGS) entry which is preliminary data.</text>
</comment>
<dbReference type="NCBIfam" id="TIGR03500">
    <property type="entry name" value="FliO_TIGR"/>
    <property type="match status" value="1"/>
</dbReference>
<accession>U3BI62</accession>
<organism evidence="9 10">
    <name type="scientific">Vibrio proteolyticus NBRC 13287</name>
    <dbReference type="NCBI Taxonomy" id="1219065"/>
    <lineage>
        <taxon>Bacteria</taxon>
        <taxon>Pseudomonadati</taxon>
        <taxon>Pseudomonadota</taxon>
        <taxon>Gammaproteobacteria</taxon>
        <taxon>Vibrionales</taxon>
        <taxon>Vibrionaceae</taxon>
        <taxon>Vibrio</taxon>
    </lineage>
</organism>
<comment type="subcellular location">
    <subcellularLocation>
        <location evidence="7">Cell membrane</location>
    </subcellularLocation>
    <subcellularLocation>
        <location evidence="7">Bacterial flagellum basal body</location>
    </subcellularLocation>
</comment>
<keyword evidence="9" id="KW-0282">Flagellum</keyword>
<keyword evidence="9" id="KW-0966">Cell projection</keyword>
<feature type="chain" id="PRO_5004638901" description="Flagellar protein" evidence="8">
    <location>
        <begin position="19"/>
        <end position="132"/>
    </location>
</feature>
<keyword evidence="5 7" id="KW-0975">Bacterial flagellum</keyword>
<evidence type="ECO:0000256" key="5">
    <source>
        <dbReference type="ARBA" id="ARBA00023143"/>
    </source>
</evidence>
<sequence length="132" mass="14509">MRQSVLALALLPTMSMAAAENNLPGSQFDIATTLGSLLFVIALIVFLAWMLKRMRVPTLGNQKGLSIIRQLPVGTKERMVIVQAGEEQFLVGITSQNIQLISKLETPLTQEELAPAPFANQLSQLLKKHDKN</sequence>
<keyword evidence="10" id="KW-1185">Reference proteome</keyword>
<dbReference type="GO" id="GO:0005886">
    <property type="term" value="C:plasma membrane"/>
    <property type="evidence" value="ECO:0007669"/>
    <property type="project" value="UniProtKB-SubCell"/>
</dbReference>
<evidence type="ECO:0000313" key="10">
    <source>
        <dbReference type="Proteomes" id="UP000016570"/>
    </source>
</evidence>
<gene>
    <name evidence="9" type="primary">fliO</name>
    <name evidence="9" type="ORF">VPR01S_03_02630</name>
</gene>
<keyword evidence="4 7" id="KW-0472">Membrane</keyword>